<proteinExistence type="predicted"/>
<evidence type="ECO:0008006" key="3">
    <source>
        <dbReference type="Google" id="ProtNLM"/>
    </source>
</evidence>
<dbReference type="EMBL" id="BSNL01000007">
    <property type="protein sequence ID" value="GLQ29170.1"/>
    <property type="molecule type" value="Genomic_DNA"/>
</dbReference>
<comment type="caution">
    <text evidence="1">The sequence shown here is derived from an EMBL/GenBank/DDBJ whole genome shotgun (WGS) entry which is preliminary data.</text>
</comment>
<organism evidence="1 2">
    <name type="scientific">Sulfitobacter pacificus</name>
    <dbReference type="NCBI Taxonomy" id="1499314"/>
    <lineage>
        <taxon>Bacteria</taxon>
        <taxon>Pseudomonadati</taxon>
        <taxon>Pseudomonadota</taxon>
        <taxon>Alphaproteobacteria</taxon>
        <taxon>Rhodobacterales</taxon>
        <taxon>Roseobacteraceae</taxon>
        <taxon>Sulfitobacter</taxon>
    </lineage>
</organism>
<keyword evidence="2" id="KW-1185">Reference proteome</keyword>
<reference evidence="1" key="2">
    <citation type="submission" date="2023-01" db="EMBL/GenBank/DDBJ databases">
        <title>Draft genome sequence of Sulfitobacter pacificus strain NBRC 109915.</title>
        <authorList>
            <person name="Sun Q."/>
            <person name="Mori K."/>
        </authorList>
    </citation>
    <scope>NUCLEOTIDE SEQUENCE</scope>
    <source>
        <strain evidence="1">NBRC 109915</strain>
    </source>
</reference>
<evidence type="ECO:0000313" key="2">
    <source>
        <dbReference type="Proteomes" id="UP001161388"/>
    </source>
</evidence>
<dbReference type="Proteomes" id="UP001161388">
    <property type="component" value="Unassembled WGS sequence"/>
</dbReference>
<name>A0ABQ5VPQ5_9RHOB</name>
<accession>A0ABQ5VPQ5</accession>
<protein>
    <recommendedName>
        <fullName evidence="3">FAD/NAD(P)-binding domain-containing protein</fullName>
    </recommendedName>
</protein>
<evidence type="ECO:0000313" key="1">
    <source>
        <dbReference type="EMBL" id="GLQ29170.1"/>
    </source>
</evidence>
<sequence length="443" mass="49077">MNFWPDGQKKMSATTSLPFFEWYQLRCDEVISELQAEWESYSKKSNERLVEFFGHEVEGVIQGAASTYRLRVKGHGNSADLYDAVFLTVGFGNEKADDNFPTPGYWDPDTLDRDADDLKMRNKVISGAGDGGLIEVLRCLYRFKKGLLAFHVAESLEGTSVEALISDAEKQLALPDLNFEGFANVQKKYQEAVELLANAAFCENGIEKTCEDARCSCKLVEALTIIRQATRSKAFVDLVDNKARHIAFSRGAPAHKLLALLAEYDGRLKFRFGKLQKRESDGRLTIISDSGGATGSVNEVLPENGGIYVRHGAQTCFGKVIQKDEPDVFGEGHAWLSEFNVVPHFTDSDFSDGESDIAPSSLKERAKRRAKMAETALVRLASDPGARVVSIEHDQERRGTVKYLYAGPQVRFGLSSGQLFGVPIEYEGPLERGAKAVPRSRQV</sequence>
<reference evidence="1" key="1">
    <citation type="journal article" date="2014" name="Int. J. Syst. Evol. Microbiol.">
        <title>Complete genome of a new Firmicutes species belonging to the dominant human colonic microbiota ('Ruminococcus bicirculans') reveals two chromosomes and a selective capacity to utilize plant glucans.</title>
        <authorList>
            <consortium name="NISC Comparative Sequencing Program"/>
            <person name="Wegmann U."/>
            <person name="Louis P."/>
            <person name="Goesmann A."/>
            <person name="Henrissat B."/>
            <person name="Duncan S.H."/>
            <person name="Flint H.J."/>
        </authorList>
    </citation>
    <scope>NUCLEOTIDE SEQUENCE</scope>
    <source>
        <strain evidence="1">NBRC 109915</strain>
    </source>
</reference>
<gene>
    <name evidence="1" type="ORF">GCM10007927_39730</name>
</gene>